<dbReference type="Proteomes" id="UP000251197">
    <property type="component" value="Unassembled WGS sequence"/>
</dbReference>
<gene>
    <name evidence="1" type="ORF">NCTC12120_06363</name>
</gene>
<evidence type="ECO:0000313" key="2">
    <source>
        <dbReference type="Proteomes" id="UP000251197"/>
    </source>
</evidence>
<dbReference type="Pfam" id="PF04449">
    <property type="entry name" value="Fimbrial_CS1"/>
    <property type="match status" value="1"/>
</dbReference>
<dbReference type="InterPro" id="IPR007540">
    <property type="entry name" value="Fimbrial_CS1-type"/>
</dbReference>
<dbReference type="GO" id="GO:0009289">
    <property type="term" value="C:pilus"/>
    <property type="evidence" value="ECO:0007669"/>
    <property type="project" value="InterPro"/>
</dbReference>
<dbReference type="AlphaFoldDB" id="A0A2X3L3G8"/>
<accession>A0A2X3L3G8</accession>
<dbReference type="EMBL" id="UAVU01000010">
    <property type="protein sequence ID" value="SQC93249.1"/>
    <property type="molecule type" value="Genomic_DNA"/>
</dbReference>
<evidence type="ECO:0000313" key="1">
    <source>
        <dbReference type="EMBL" id="SQC93249.1"/>
    </source>
</evidence>
<dbReference type="Gene3D" id="2.60.40.2040">
    <property type="entry name" value="CFA/I fimbrial subunit E, pilin domain"/>
    <property type="match status" value="1"/>
</dbReference>
<proteinExistence type="predicted"/>
<name>A0A2X3L3G8_9ENTR</name>
<sequence length="109" mass="11218">MTWNTANDSLNAFSQQLQMKNNSGGIQAYLAGQPVLSSASGTDTIDLQVNIAGKLLPVSSGSPVTLYTEGEAATEKTATMTVSQVSGGKPAAGTYMGNVTLMFDTVAKP</sequence>
<protein>
    <submittedName>
        <fullName evidence="1">Uncharacterized protein</fullName>
    </submittedName>
</protein>
<organism evidence="1 2">
    <name type="scientific">Cedecea neteri</name>
    <dbReference type="NCBI Taxonomy" id="158822"/>
    <lineage>
        <taxon>Bacteria</taxon>
        <taxon>Pseudomonadati</taxon>
        <taxon>Pseudomonadota</taxon>
        <taxon>Gammaproteobacteria</taxon>
        <taxon>Enterobacterales</taxon>
        <taxon>Enterobacteriaceae</taxon>
        <taxon>Cedecea</taxon>
    </lineage>
</organism>
<reference evidence="1 2" key="1">
    <citation type="submission" date="2018-06" db="EMBL/GenBank/DDBJ databases">
        <authorList>
            <consortium name="Pathogen Informatics"/>
            <person name="Doyle S."/>
        </authorList>
    </citation>
    <scope>NUCLEOTIDE SEQUENCE [LARGE SCALE GENOMIC DNA]</scope>
    <source>
        <strain evidence="1 2">NCTC12120</strain>
    </source>
</reference>